<dbReference type="Gene3D" id="3.40.50.150">
    <property type="entry name" value="Vaccinia Virus protein VP39"/>
    <property type="match status" value="1"/>
</dbReference>
<evidence type="ECO:0000313" key="11">
    <source>
        <dbReference type="Proteomes" id="UP000216725"/>
    </source>
</evidence>
<accession>A0A261EWJ2</accession>
<dbReference type="Pfam" id="PF20473">
    <property type="entry name" value="MmeI_Mtase"/>
    <property type="match status" value="1"/>
</dbReference>
<sequence length="966" mass="108946">MTDRIGSKAGDDAAPQDSVLQRASGSMLAQGMRPSRKQRIAQFIDRWKGHGDEKQETSKFWIDLMANVLDIPNPTSKVEFERRTANGGYIDVLFPDARFLVEQKSGDVDLDEPEKRQGRMVTPIQQALGYSDNMPARDKPSVLGTCNFGTFRIYDLDRHPRADHGPDVEFRLEDLADNVNTLDGIFDEKNSRLMIQQKLSVDAGIRVARLHNALMKRYTEGGREETPKMHHDLAVLTVRLVFAMYAEDAGLFKADSFSRLVEAEDAPHLRGRLIDLFDTLNKPDGERDPYLDPELAGFPYVNGGLYAEQIEIPQFTDPIRDALLDASRGFDWSGISPVIFGSLMEETLSHDQRRMGGMHYTTVKNIHRVIDPLFLDDLTAELDRIEHETVTDRTHRKHLKDYQDRLAGLQFIDPACGSGNFLTETYLCLRRLEDRVLSGLYKDQGMLDLGDDLNPIKVSIDQFHGIEINDFAVSVARTALWIAEQQALDQTATIVGDQPRLPLHDSGNIVCANALRYDWNELLPGGRCDYVMGNPPFIGQYLKGQDQTEDMRIVWGKDYDGYLDYATGWYRKASQYLTKPTAQFALVSTNSITQGVPVPSLFRPIVNDGWRIRFAHRTFGWDAQSTDMAHVHVVIIGMDKSDDATTPPTLYTYRKLDGEPEPTHPRHINGYLLDGPDVYVEKRSQKTGPLGSGLNLCRYGSKPVDGNNLLLNTREAYDEAMADPIAAKYVRQFKGAEELINGKDRWCLWLVDADSRDMRASSFLKERITACKEFREHSTKSGDAYKNRETPWLFRDNLQPQDNYICIPAHFSGTRTCITCAWLPPEIITGNANFTCVDPDGFNFAIIESAMFMAWQKGIGGRLKSDCRFSNTLVWNTLPLPPVDDATRSAIIAAGKAVLEARANHPGSSLADLYDPTFMPADLRRAHQDLDKIVDTAFGAHAWLRNDNDARLQILFDDYVKLTAEQ</sequence>
<dbReference type="InterPro" id="IPR046817">
    <property type="entry name" value="MmeI_N"/>
</dbReference>
<comment type="catalytic activity">
    <reaction evidence="4">
        <text>a 2'-deoxyadenosine in DNA + S-adenosyl-L-methionine = an N(6)-methyl-2'-deoxyadenosine in DNA + S-adenosyl-L-homocysteine + H(+)</text>
        <dbReference type="Rhea" id="RHEA:15197"/>
        <dbReference type="Rhea" id="RHEA-COMP:12418"/>
        <dbReference type="Rhea" id="RHEA-COMP:12419"/>
        <dbReference type="ChEBI" id="CHEBI:15378"/>
        <dbReference type="ChEBI" id="CHEBI:57856"/>
        <dbReference type="ChEBI" id="CHEBI:59789"/>
        <dbReference type="ChEBI" id="CHEBI:90615"/>
        <dbReference type="ChEBI" id="CHEBI:90616"/>
        <dbReference type="EC" id="2.1.1.72"/>
    </reaction>
</comment>
<feature type="domain" description="MmeI-like C-terminal" evidence="8">
    <location>
        <begin position="884"/>
        <end position="964"/>
    </location>
</feature>
<evidence type="ECO:0000259" key="5">
    <source>
        <dbReference type="Pfam" id="PF20464"/>
    </source>
</evidence>
<dbReference type="InterPro" id="IPR046816">
    <property type="entry name" value="MmeI_Mtase"/>
</dbReference>
<dbReference type="InterPro" id="IPR046818">
    <property type="entry name" value="MmeI_C"/>
</dbReference>
<organism evidence="10 11">
    <name type="scientific">Pseudoscardovia radai</name>
    <dbReference type="NCBI Taxonomy" id="987066"/>
    <lineage>
        <taxon>Bacteria</taxon>
        <taxon>Bacillati</taxon>
        <taxon>Actinomycetota</taxon>
        <taxon>Actinomycetes</taxon>
        <taxon>Bifidobacteriales</taxon>
        <taxon>Bifidobacteriaceae</taxon>
        <taxon>Pseudoscardovia</taxon>
    </lineage>
</organism>
<feature type="domain" description="MmeI-like DNA-methyltransferase" evidence="9">
    <location>
        <begin position="394"/>
        <end position="642"/>
    </location>
</feature>
<evidence type="ECO:0000313" key="10">
    <source>
        <dbReference type="EMBL" id="OZG51213.1"/>
    </source>
</evidence>
<evidence type="ECO:0000259" key="6">
    <source>
        <dbReference type="Pfam" id="PF20465"/>
    </source>
</evidence>
<protein>
    <recommendedName>
        <fullName evidence="1">site-specific DNA-methyltransferase (adenine-specific)</fullName>
        <ecNumber evidence="1">2.1.1.72</ecNumber>
    </recommendedName>
</protein>
<keyword evidence="11" id="KW-1185">Reference proteome</keyword>
<dbReference type="GO" id="GO:0032259">
    <property type="term" value="P:methylation"/>
    <property type="evidence" value="ECO:0007669"/>
    <property type="project" value="UniProtKB-KW"/>
</dbReference>
<dbReference type="AlphaFoldDB" id="A0A261EWJ2"/>
<dbReference type="Pfam" id="PF20465">
    <property type="entry name" value="MmeI_hel"/>
    <property type="match status" value="1"/>
</dbReference>
<evidence type="ECO:0000256" key="2">
    <source>
        <dbReference type="ARBA" id="ARBA00022603"/>
    </source>
</evidence>
<dbReference type="EC" id="2.1.1.72" evidence="1"/>
<gene>
    <name evidence="10" type="ORF">PSRA_1255</name>
</gene>
<dbReference type="Proteomes" id="UP000216725">
    <property type="component" value="Unassembled WGS sequence"/>
</dbReference>
<dbReference type="InterPro" id="IPR029063">
    <property type="entry name" value="SAM-dependent_MTases_sf"/>
</dbReference>
<dbReference type="Pfam" id="PF20466">
    <property type="entry name" value="MmeI_TRD"/>
    <property type="match status" value="1"/>
</dbReference>
<dbReference type="Pfam" id="PF20467">
    <property type="entry name" value="MmeI_C"/>
    <property type="match status" value="1"/>
</dbReference>
<evidence type="ECO:0000256" key="3">
    <source>
        <dbReference type="ARBA" id="ARBA00022679"/>
    </source>
</evidence>
<proteinExistence type="predicted"/>
<evidence type="ECO:0000259" key="8">
    <source>
        <dbReference type="Pfam" id="PF20467"/>
    </source>
</evidence>
<keyword evidence="3 10" id="KW-0808">Transferase</keyword>
<evidence type="ECO:0000256" key="1">
    <source>
        <dbReference type="ARBA" id="ARBA00011900"/>
    </source>
</evidence>
<comment type="caution">
    <text evidence="10">The sequence shown here is derived from an EMBL/GenBank/DDBJ whole genome shotgun (WGS) entry which is preliminary data.</text>
</comment>
<keyword evidence="2 10" id="KW-0489">Methyltransferase</keyword>
<dbReference type="InterPro" id="IPR046819">
    <property type="entry name" value="MmeI_hel"/>
</dbReference>
<feature type="domain" description="MmeI-like N-terminal" evidence="5">
    <location>
        <begin position="39"/>
        <end position="216"/>
    </location>
</feature>
<evidence type="ECO:0000256" key="4">
    <source>
        <dbReference type="ARBA" id="ARBA00047942"/>
    </source>
</evidence>
<dbReference type="InterPro" id="IPR050953">
    <property type="entry name" value="N4_N6_ade-DNA_methylase"/>
</dbReference>
<feature type="domain" description="MmeI-like helicase spacer" evidence="6">
    <location>
        <begin position="231"/>
        <end position="306"/>
    </location>
</feature>
<feature type="domain" description="MmeI-like target recognition" evidence="7">
    <location>
        <begin position="674"/>
        <end position="882"/>
    </location>
</feature>
<reference evidence="10 11" key="1">
    <citation type="journal article" date="2017" name="BMC Genomics">
        <title>Comparative genomic and phylogenomic analyses of the Bifidobacteriaceae family.</title>
        <authorList>
            <person name="Lugli G.A."/>
            <person name="Milani C."/>
            <person name="Turroni F."/>
            <person name="Duranti S."/>
            <person name="Mancabelli L."/>
            <person name="Mangifesta M."/>
            <person name="Ferrario C."/>
            <person name="Modesto M."/>
            <person name="Mattarelli P."/>
            <person name="Jiri K."/>
            <person name="van Sinderen D."/>
            <person name="Ventura M."/>
        </authorList>
    </citation>
    <scope>NUCLEOTIDE SEQUENCE [LARGE SCALE GENOMIC DNA]</scope>
    <source>
        <strain evidence="10 11">DSM 24742</strain>
    </source>
</reference>
<dbReference type="PRINTS" id="PR00507">
    <property type="entry name" value="N12N6MTFRASE"/>
</dbReference>
<dbReference type="Pfam" id="PF20464">
    <property type="entry name" value="MmeI_N"/>
    <property type="match status" value="1"/>
</dbReference>
<dbReference type="EMBL" id="MWWR01000010">
    <property type="protein sequence ID" value="OZG51213.1"/>
    <property type="molecule type" value="Genomic_DNA"/>
</dbReference>
<dbReference type="InterPro" id="IPR046820">
    <property type="entry name" value="MmeI_TRD"/>
</dbReference>
<evidence type="ECO:0000259" key="7">
    <source>
        <dbReference type="Pfam" id="PF20466"/>
    </source>
</evidence>
<dbReference type="SUPFAM" id="SSF53335">
    <property type="entry name" value="S-adenosyl-L-methionine-dependent methyltransferases"/>
    <property type="match status" value="1"/>
</dbReference>
<dbReference type="PANTHER" id="PTHR33841:SF1">
    <property type="entry name" value="DNA METHYLTRANSFERASE A"/>
    <property type="match status" value="1"/>
</dbReference>
<name>A0A261EWJ2_9BIFI</name>
<evidence type="ECO:0000259" key="9">
    <source>
        <dbReference type="Pfam" id="PF20473"/>
    </source>
</evidence>
<dbReference type="PANTHER" id="PTHR33841">
    <property type="entry name" value="DNA METHYLTRANSFERASE YEEA-RELATED"/>
    <property type="match status" value="1"/>
</dbReference>
<dbReference type="GO" id="GO:0009007">
    <property type="term" value="F:site-specific DNA-methyltransferase (adenine-specific) activity"/>
    <property type="evidence" value="ECO:0007669"/>
    <property type="project" value="UniProtKB-EC"/>
</dbReference>